<feature type="domain" description="Carbohydrate kinase FGGY N-terminal" evidence="13">
    <location>
        <begin position="5"/>
        <end position="252"/>
    </location>
</feature>
<dbReference type="EMBL" id="VDFM01000005">
    <property type="protein sequence ID" value="MQS52481.1"/>
    <property type="molecule type" value="Genomic_DNA"/>
</dbReference>
<keyword evidence="5 11" id="KW-0418">Kinase</keyword>
<feature type="binding site" evidence="11">
    <location>
        <position position="411"/>
    </location>
    <ligand>
        <name>ADP</name>
        <dbReference type="ChEBI" id="CHEBI:456216"/>
    </ligand>
</feature>
<feature type="binding site" evidence="11">
    <location>
        <position position="310"/>
    </location>
    <ligand>
        <name>ATP</name>
        <dbReference type="ChEBI" id="CHEBI:30616"/>
    </ligand>
</feature>
<evidence type="ECO:0000256" key="5">
    <source>
        <dbReference type="ARBA" id="ARBA00022777"/>
    </source>
</evidence>
<dbReference type="InterPro" id="IPR000577">
    <property type="entry name" value="Carb_kinase_FGGY"/>
</dbReference>
<dbReference type="FunFam" id="3.30.420.40:FF:000008">
    <property type="entry name" value="Glycerol kinase"/>
    <property type="match status" value="1"/>
</dbReference>
<feature type="binding site" evidence="11">
    <location>
        <position position="13"/>
    </location>
    <ligand>
        <name>ATP</name>
        <dbReference type="ChEBI" id="CHEBI:30616"/>
    </ligand>
</feature>
<gene>
    <name evidence="11 16" type="primary">glpK</name>
    <name evidence="16" type="ORF">FHL02_05555</name>
    <name evidence="15" type="ORF">FHL03_09470</name>
</gene>
<sequence length="500" mass="55356">MEKKYILAIDEGTTSARAIIFDHSGRKIVTARHPIRQILPNPGWVEHDANEIWNAVQSTIATAFIESGVKPEQIEAIGIDNQRETSVIWDKKTGLPIYNAIVWQSRQTAELANELIQKGLKEDIHKKTGLIISPYFSATKIRWILDHVPGSQERAENGDLLFGTINTWLLWKLTGGESFMTDYANASRTMIFNINTLDWDDDLLKELNIPRKMLPEVTSNAGDFGTTKNYHFYGSKVKITGMTGSQQASLFGQMAFNKGEVKNTYGTGAFAVMNTGEEPALSDNNLLTTIAYGLDGKINYALEGSIFVAGAALQWLRDGMRMVKETPDSEAAANKSTDHDEVYVVPAFSGLGAPYWDDEARGTVFGLTRGTTQDDFIKATLQSIAYQTKDVIETMSSDSDIPIDVLKVDGGASANDYLMQFQADILDIPLERSKELETTSLGTAFLAGLGSGYWKDIDDIKTNYQTGNAFTPKMDKEVRDNLYSGWKEAVSATMAFKHTK</sequence>
<dbReference type="InterPro" id="IPR005999">
    <property type="entry name" value="Glycerol_kin"/>
</dbReference>
<comment type="subunit">
    <text evidence="10 11">Homotetramer and homodimer (in equilibrium).</text>
</comment>
<evidence type="ECO:0000256" key="8">
    <source>
        <dbReference type="ARBA" id="ARBA00052101"/>
    </source>
</evidence>
<feature type="modified residue" description="Phosphohistidine; by HPr" evidence="11">
    <location>
        <position position="231"/>
    </location>
</feature>
<evidence type="ECO:0000256" key="1">
    <source>
        <dbReference type="ARBA" id="ARBA00005190"/>
    </source>
</evidence>
<feature type="binding site" evidence="11">
    <location>
        <position position="84"/>
    </location>
    <ligand>
        <name>glycerol</name>
        <dbReference type="ChEBI" id="CHEBI:17754"/>
    </ligand>
</feature>
<proteinExistence type="inferred from homology"/>
<evidence type="ECO:0000256" key="7">
    <source>
        <dbReference type="ARBA" id="ARBA00022840"/>
    </source>
</evidence>
<comment type="function">
    <text evidence="9 11">Key enzyme in the regulation of glycerol uptake and metabolism. Catalyzes the phosphorylation of glycerol to yield sn-glycerol 3-phosphate.</text>
</comment>
<feature type="binding site" evidence="11">
    <location>
        <position position="135"/>
    </location>
    <ligand>
        <name>sn-glycerol 3-phosphate</name>
        <dbReference type="ChEBI" id="CHEBI:57597"/>
    </ligand>
</feature>
<feature type="binding site" evidence="11">
    <location>
        <position position="246"/>
    </location>
    <ligand>
        <name>glycerol</name>
        <dbReference type="ChEBI" id="CHEBI:17754"/>
    </ligand>
</feature>
<dbReference type="AlphaFoldDB" id="A0A5P0ZHF2"/>
<evidence type="ECO:0000256" key="12">
    <source>
        <dbReference type="RuleBase" id="RU003733"/>
    </source>
</evidence>
<evidence type="ECO:0000256" key="2">
    <source>
        <dbReference type="ARBA" id="ARBA00009156"/>
    </source>
</evidence>
<evidence type="ECO:0000256" key="6">
    <source>
        <dbReference type="ARBA" id="ARBA00022798"/>
    </source>
</evidence>
<evidence type="ECO:0000313" key="16">
    <source>
        <dbReference type="EMBL" id="MQS52481.1"/>
    </source>
</evidence>
<comment type="pathway">
    <text evidence="1 11">Polyol metabolism; glycerol degradation via glycerol kinase pathway; sn-glycerol 3-phosphate from glycerol: step 1/1.</text>
</comment>
<comment type="similarity">
    <text evidence="2 11 12">Belongs to the FGGY kinase family.</text>
</comment>
<feature type="domain" description="Carbohydrate kinase FGGY C-terminal" evidence="14">
    <location>
        <begin position="262"/>
        <end position="448"/>
    </location>
</feature>
<feature type="binding site" evidence="11">
    <location>
        <position position="415"/>
    </location>
    <ligand>
        <name>ADP</name>
        <dbReference type="ChEBI" id="CHEBI:456216"/>
    </ligand>
</feature>
<dbReference type="PIRSF" id="PIRSF000538">
    <property type="entry name" value="GlpK"/>
    <property type="match status" value="1"/>
</dbReference>
<feature type="binding site" evidence="11">
    <location>
        <position position="267"/>
    </location>
    <ligand>
        <name>ADP</name>
        <dbReference type="ChEBI" id="CHEBI:456216"/>
    </ligand>
</feature>
<dbReference type="PANTHER" id="PTHR10196">
    <property type="entry name" value="SUGAR KINASE"/>
    <property type="match status" value="1"/>
</dbReference>
<evidence type="ECO:0000256" key="3">
    <source>
        <dbReference type="ARBA" id="ARBA00022679"/>
    </source>
</evidence>
<organism evidence="16 17">
    <name type="scientific">Companilactobacillus mishanensis</name>
    <dbReference type="NCBI Taxonomy" id="2486008"/>
    <lineage>
        <taxon>Bacteria</taxon>
        <taxon>Bacillati</taxon>
        <taxon>Bacillota</taxon>
        <taxon>Bacilli</taxon>
        <taxon>Lactobacillales</taxon>
        <taxon>Lactobacillaceae</taxon>
        <taxon>Companilactobacillus</taxon>
    </lineage>
</organism>
<feature type="binding site" evidence="11">
    <location>
        <position position="135"/>
    </location>
    <ligand>
        <name>glycerol</name>
        <dbReference type="ChEBI" id="CHEBI:17754"/>
    </ligand>
</feature>
<feature type="binding site" evidence="11">
    <location>
        <position position="13"/>
    </location>
    <ligand>
        <name>sn-glycerol 3-phosphate</name>
        <dbReference type="ChEBI" id="CHEBI:57597"/>
    </ligand>
</feature>
<evidence type="ECO:0000313" key="18">
    <source>
        <dbReference type="Proteomes" id="UP000436655"/>
    </source>
</evidence>
<evidence type="ECO:0000259" key="13">
    <source>
        <dbReference type="Pfam" id="PF00370"/>
    </source>
</evidence>
<keyword evidence="11" id="KW-0597">Phosphoprotein</keyword>
<accession>A0A5P0ZHF2</accession>
<evidence type="ECO:0000259" key="14">
    <source>
        <dbReference type="Pfam" id="PF02782"/>
    </source>
</evidence>
<dbReference type="FunFam" id="3.30.420.40:FF:000007">
    <property type="entry name" value="Glycerol kinase"/>
    <property type="match status" value="1"/>
</dbReference>
<protein>
    <recommendedName>
        <fullName evidence="11">Glycerol kinase</fullName>
        <ecNumber evidence="11">2.7.1.30</ecNumber>
    </recommendedName>
    <alternativeName>
        <fullName evidence="11">ATP:glycerol 3-phosphotransferase</fullName>
    </alternativeName>
    <alternativeName>
        <fullName evidence="11">Glycerokinase</fullName>
        <shortName evidence="11">GK</shortName>
    </alternativeName>
</protein>
<evidence type="ECO:0000256" key="10">
    <source>
        <dbReference type="ARBA" id="ARBA00063665"/>
    </source>
</evidence>
<keyword evidence="7 11" id="KW-0067">ATP-binding</keyword>
<dbReference type="RefSeq" id="WP_125703556.1">
    <property type="nucleotide sequence ID" value="NZ_JBHTOO010000029.1"/>
</dbReference>
<dbReference type="PROSITE" id="PS00933">
    <property type="entry name" value="FGGY_KINASES_1"/>
    <property type="match status" value="1"/>
</dbReference>
<dbReference type="Pfam" id="PF02782">
    <property type="entry name" value="FGGY_C"/>
    <property type="match status" value="1"/>
</dbReference>
<evidence type="ECO:0000313" key="17">
    <source>
        <dbReference type="Proteomes" id="UP000380386"/>
    </source>
</evidence>
<dbReference type="Gene3D" id="3.30.420.40">
    <property type="match status" value="2"/>
</dbReference>
<feature type="binding site" evidence="11">
    <location>
        <position position="13"/>
    </location>
    <ligand>
        <name>ADP</name>
        <dbReference type="ChEBI" id="CHEBI:456216"/>
    </ligand>
</feature>
<keyword evidence="4 11" id="KW-0547">Nucleotide-binding</keyword>
<dbReference type="InterPro" id="IPR018484">
    <property type="entry name" value="FGGY_N"/>
</dbReference>
<dbReference type="GO" id="GO:0004370">
    <property type="term" value="F:glycerol kinase activity"/>
    <property type="evidence" value="ECO:0007669"/>
    <property type="project" value="UniProtKB-UniRule"/>
</dbReference>
<feature type="binding site" evidence="11">
    <location>
        <position position="314"/>
    </location>
    <ligand>
        <name>ATP</name>
        <dbReference type="ChEBI" id="CHEBI:30616"/>
    </ligand>
</feature>
<dbReference type="Proteomes" id="UP000436655">
    <property type="component" value="Unassembled WGS sequence"/>
</dbReference>
<dbReference type="CDD" id="cd07786">
    <property type="entry name" value="FGGY_EcGK_like"/>
    <property type="match status" value="1"/>
</dbReference>
<keyword evidence="18" id="KW-1185">Reference proteome</keyword>
<dbReference type="PROSITE" id="PS00445">
    <property type="entry name" value="FGGY_KINASES_2"/>
    <property type="match status" value="1"/>
</dbReference>
<name>A0A5P0ZHF2_9LACO</name>
<dbReference type="EC" id="2.7.1.30" evidence="11"/>
<feature type="binding site" evidence="11">
    <location>
        <position position="17"/>
    </location>
    <ligand>
        <name>ADP</name>
        <dbReference type="ChEBI" id="CHEBI:456216"/>
    </ligand>
</feature>
<reference evidence="17 18" key="1">
    <citation type="journal article" date="2019" name="Syst. Appl. Microbiol.">
        <title>Polyphasic characterization of two novel Lactobacillus spp. isolated from blown salami packages: Description of Lactobacillus halodurans sp. nov. and Lactobacillus salsicarnum sp. nov.</title>
        <authorList>
            <person name="Schuster J.A."/>
            <person name="Klingl A."/>
            <person name="Vogel R.F."/>
            <person name="Ehrmann M.A."/>
        </authorList>
    </citation>
    <scope>NUCLEOTIDE SEQUENCE [LARGE SCALE GENOMIC DNA]</scope>
    <source>
        <strain evidence="15 18">TMW 1.2098</strain>
        <strain evidence="16 17">TMW 1.2118</strain>
    </source>
</reference>
<dbReference type="InterPro" id="IPR043129">
    <property type="entry name" value="ATPase_NBD"/>
</dbReference>
<dbReference type="InterPro" id="IPR018485">
    <property type="entry name" value="FGGY_C"/>
</dbReference>
<dbReference type="GO" id="GO:0006072">
    <property type="term" value="P:glycerol-3-phosphate metabolic process"/>
    <property type="evidence" value="ECO:0007669"/>
    <property type="project" value="InterPro"/>
</dbReference>
<comment type="catalytic activity">
    <reaction evidence="8 11">
        <text>glycerol + ATP = sn-glycerol 3-phosphate + ADP + H(+)</text>
        <dbReference type="Rhea" id="RHEA:21644"/>
        <dbReference type="ChEBI" id="CHEBI:15378"/>
        <dbReference type="ChEBI" id="CHEBI:17754"/>
        <dbReference type="ChEBI" id="CHEBI:30616"/>
        <dbReference type="ChEBI" id="CHEBI:57597"/>
        <dbReference type="ChEBI" id="CHEBI:456216"/>
        <dbReference type="EC" id="2.7.1.30"/>
    </reaction>
</comment>
<keyword evidence="6 11" id="KW-0319">Glycerol metabolism</keyword>
<evidence type="ECO:0000256" key="9">
    <source>
        <dbReference type="ARBA" id="ARBA00054633"/>
    </source>
</evidence>
<feature type="binding site" evidence="11">
    <location>
        <position position="83"/>
    </location>
    <ligand>
        <name>sn-glycerol 3-phosphate</name>
        <dbReference type="ChEBI" id="CHEBI:57597"/>
    </ligand>
</feature>
<evidence type="ECO:0000256" key="11">
    <source>
        <dbReference type="HAMAP-Rule" id="MF_00186"/>
    </source>
</evidence>
<feature type="binding site" evidence="11">
    <location>
        <position position="267"/>
    </location>
    <ligand>
        <name>ATP</name>
        <dbReference type="ChEBI" id="CHEBI:30616"/>
    </ligand>
</feature>
<dbReference type="Proteomes" id="UP000380386">
    <property type="component" value="Unassembled WGS sequence"/>
</dbReference>
<feature type="binding site" evidence="11">
    <location>
        <position position="15"/>
    </location>
    <ligand>
        <name>ATP</name>
        <dbReference type="ChEBI" id="CHEBI:30616"/>
    </ligand>
</feature>
<feature type="binding site" evidence="11">
    <location>
        <position position="411"/>
    </location>
    <ligand>
        <name>ATP</name>
        <dbReference type="ChEBI" id="CHEBI:30616"/>
    </ligand>
</feature>
<dbReference type="OrthoDB" id="9805576at2"/>
<dbReference type="Pfam" id="PF00370">
    <property type="entry name" value="FGGY_N"/>
    <property type="match status" value="1"/>
</dbReference>
<dbReference type="EMBL" id="VDFN01000009">
    <property type="protein sequence ID" value="MQS45712.1"/>
    <property type="molecule type" value="Genomic_DNA"/>
</dbReference>
<dbReference type="GO" id="GO:0005829">
    <property type="term" value="C:cytosol"/>
    <property type="evidence" value="ECO:0007669"/>
    <property type="project" value="TreeGrafter"/>
</dbReference>
<dbReference type="HAMAP" id="MF_00186">
    <property type="entry name" value="Glycerol_kin"/>
    <property type="match status" value="1"/>
</dbReference>
<evidence type="ECO:0000313" key="15">
    <source>
        <dbReference type="EMBL" id="MQS45712.1"/>
    </source>
</evidence>
<dbReference type="NCBIfam" id="TIGR01311">
    <property type="entry name" value="glycerol_kin"/>
    <property type="match status" value="1"/>
</dbReference>
<feature type="binding site" evidence="11">
    <location>
        <position position="14"/>
    </location>
    <ligand>
        <name>ATP</name>
        <dbReference type="ChEBI" id="CHEBI:30616"/>
    </ligand>
</feature>
<dbReference type="InterPro" id="IPR018483">
    <property type="entry name" value="Carb_kinase_FGGY_CS"/>
</dbReference>
<dbReference type="SUPFAM" id="SSF53067">
    <property type="entry name" value="Actin-like ATPase domain"/>
    <property type="match status" value="2"/>
</dbReference>
<feature type="binding site" evidence="11">
    <location>
        <position position="84"/>
    </location>
    <ligand>
        <name>sn-glycerol 3-phosphate</name>
        <dbReference type="ChEBI" id="CHEBI:57597"/>
    </ligand>
</feature>
<reference evidence="15" key="2">
    <citation type="submission" date="2019-05" db="EMBL/GenBank/DDBJ databases">
        <authorList>
            <person name="Schuster J.A."/>
            <person name="Ehrmann M.A."/>
        </authorList>
    </citation>
    <scope>NUCLEOTIDE SEQUENCE</scope>
    <source>
        <strain evidence="15">TMW 1.2098</strain>
    </source>
</reference>
<dbReference type="GO" id="GO:0005524">
    <property type="term" value="F:ATP binding"/>
    <property type="evidence" value="ECO:0007669"/>
    <property type="project" value="UniProtKB-UniRule"/>
</dbReference>
<dbReference type="UniPathway" id="UPA00618">
    <property type="reaction ID" value="UER00672"/>
</dbReference>
<comment type="caution">
    <text evidence="11">Lacks conserved residue(s) required for the propagation of feature annotation.</text>
</comment>
<evidence type="ECO:0000256" key="4">
    <source>
        <dbReference type="ARBA" id="ARBA00022741"/>
    </source>
</evidence>
<feature type="binding site" evidence="11">
    <location>
        <position position="83"/>
    </location>
    <ligand>
        <name>glycerol</name>
        <dbReference type="ChEBI" id="CHEBI:17754"/>
    </ligand>
</feature>
<comment type="caution">
    <text evidence="16">The sequence shown here is derived from an EMBL/GenBank/DDBJ whole genome shotgun (WGS) entry which is preliminary data.</text>
</comment>
<dbReference type="PANTHER" id="PTHR10196:SF69">
    <property type="entry name" value="GLYCEROL KINASE"/>
    <property type="match status" value="1"/>
</dbReference>
<dbReference type="GO" id="GO:0019563">
    <property type="term" value="P:glycerol catabolic process"/>
    <property type="evidence" value="ECO:0007669"/>
    <property type="project" value="UniProtKB-UniRule"/>
</dbReference>
<keyword evidence="3 11" id="KW-0808">Transferase</keyword>
<dbReference type="NCBIfam" id="NF000756">
    <property type="entry name" value="PRK00047.1"/>
    <property type="match status" value="1"/>
</dbReference>
<feature type="binding site" evidence="11">
    <location>
        <position position="310"/>
    </location>
    <ligand>
        <name>ADP</name>
        <dbReference type="ChEBI" id="CHEBI:456216"/>
    </ligand>
</feature>
<comment type="PTM">
    <text evidence="11">The phosphoenolpyruvate-dependent sugar phosphotransferase system (PTS), including enzyme I, and histidine-containing protein (HPr) are required for the phosphorylation, which leads to the activation of the enzyme.</text>
</comment>
<comment type="activity regulation">
    <text evidence="11">Activated by phosphorylation and inhibited by fructose 1,6-bisphosphate (FBP).</text>
</comment>